<evidence type="ECO:0000313" key="3">
    <source>
        <dbReference type="EMBL" id="BBB90205.1"/>
    </source>
</evidence>
<organism evidence="3 4">
    <name type="scientific">Methylomusa anaerophila</name>
    <dbReference type="NCBI Taxonomy" id="1930071"/>
    <lineage>
        <taxon>Bacteria</taxon>
        <taxon>Bacillati</taxon>
        <taxon>Bacillota</taxon>
        <taxon>Negativicutes</taxon>
        <taxon>Selenomonadales</taxon>
        <taxon>Sporomusaceae</taxon>
        <taxon>Methylomusa</taxon>
    </lineage>
</organism>
<proteinExistence type="predicted"/>
<evidence type="ECO:0000313" key="4">
    <source>
        <dbReference type="Proteomes" id="UP000276437"/>
    </source>
</evidence>
<dbReference type="KEGG" id="mana:MAMMFC1_00853"/>
<reference evidence="3 4" key="1">
    <citation type="journal article" date="2018" name="Int. J. Syst. Evol. Microbiol.">
        <title>Methylomusa anaerophila gen. nov., sp. nov., an anaerobic methanol-utilizing bacterium isolated from a microbial fuel cell.</title>
        <authorList>
            <person name="Amano N."/>
            <person name="Yamamuro A."/>
            <person name="Miyahara M."/>
            <person name="Kouzuma A."/>
            <person name="Abe T."/>
            <person name="Watanabe K."/>
        </authorList>
    </citation>
    <scope>NUCLEOTIDE SEQUENCE [LARGE SCALE GENOMIC DNA]</scope>
    <source>
        <strain evidence="3 4">MMFC1</strain>
    </source>
</reference>
<evidence type="ECO:0000256" key="2">
    <source>
        <dbReference type="SAM" id="MobiDB-lite"/>
    </source>
</evidence>
<dbReference type="Proteomes" id="UP000276437">
    <property type="component" value="Chromosome"/>
</dbReference>
<sequence length="205" mass="22995">MPIDQVGLNNLLANFFPKNNLTVLREYHAGLQKKLAEKAFGNKEMLAKQDNNNANTDIKQIVAELQAADKQIRQAIYEEETRKLEIDRLKREEAAAENLRKREKALARHERVLDNASMGKLLSAASKITHKVGAGMVISLNSPHGLPGKNDEIERDLKESVEFGIAAAEVARRRKNSELKANSEEAAYKKATKEKAQKRNLNITI</sequence>
<evidence type="ECO:0000256" key="1">
    <source>
        <dbReference type="SAM" id="Coils"/>
    </source>
</evidence>
<feature type="coiled-coil region" evidence="1">
    <location>
        <begin position="51"/>
        <end position="109"/>
    </location>
</feature>
<name>A0A348AGK7_9FIRM</name>
<dbReference type="OrthoDB" id="1684456at2"/>
<dbReference type="AlphaFoldDB" id="A0A348AGK7"/>
<feature type="region of interest" description="Disordered" evidence="2">
    <location>
        <begin position="174"/>
        <end position="205"/>
    </location>
</feature>
<dbReference type="RefSeq" id="WP_126306755.1">
    <property type="nucleotide sequence ID" value="NZ_AP018449.1"/>
</dbReference>
<keyword evidence="1" id="KW-0175">Coiled coil</keyword>
<protein>
    <recommendedName>
        <fullName evidence="5">PspA/IM30 family protein</fullName>
    </recommendedName>
</protein>
<evidence type="ECO:0008006" key="5">
    <source>
        <dbReference type="Google" id="ProtNLM"/>
    </source>
</evidence>
<dbReference type="EMBL" id="AP018449">
    <property type="protein sequence ID" value="BBB90205.1"/>
    <property type="molecule type" value="Genomic_DNA"/>
</dbReference>
<accession>A0A348AGK7</accession>
<feature type="compositionally biased region" description="Basic and acidic residues" evidence="2">
    <location>
        <begin position="176"/>
        <end position="197"/>
    </location>
</feature>
<keyword evidence="4" id="KW-1185">Reference proteome</keyword>
<gene>
    <name evidence="3" type="ORF">MAMMFC1_00853</name>
</gene>